<evidence type="ECO:0000313" key="2">
    <source>
        <dbReference type="EMBL" id="MPL68282.1"/>
    </source>
</evidence>
<dbReference type="AlphaFoldDB" id="A0A644TPU1"/>
<evidence type="ECO:0000256" key="1">
    <source>
        <dbReference type="SAM" id="Phobius"/>
    </source>
</evidence>
<keyword evidence="1" id="KW-0812">Transmembrane</keyword>
<protein>
    <recommendedName>
        <fullName evidence="3">DUF3649 domain-containing protein</fullName>
    </recommendedName>
</protein>
<reference evidence="2" key="1">
    <citation type="submission" date="2019-08" db="EMBL/GenBank/DDBJ databases">
        <authorList>
            <person name="Kucharzyk K."/>
            <person name="Murdoch R.W."/>
            <person name="Higgins S."/>
            <person name="Loffler F."/>
        </authorList>
    </citation>
    <scope>NUCLEOTIDE SEQUENCE</scope>
</reference>
<organism evidence="2">
    <name type="scientific">bioreactor metagenome</name>
    <dbReference type="NCBI Taxonomy" id="1076179"/>
    <lineage>
        <taxon>unclassified sequences</taxon>
        <taxon>metagenomes</taxon>
        <taxon>ecological metagenomes</taxon>
    </lineage>
</organism>
<sequence>MKDLIQKLKIPENSGKKIGLFRTICAIFGGLFISYSVMAIFTMIMPLRLNDLALFSIIMSALLWAFISLWISLSSSRYIALLRTIVPSIIFGILLIILYNI</sequence>
<comment type="caution">
    <text evidence="2">The sequence shown here is derived from an EMBL/GenBank/DDBJ whole genome shotgun (WGS) entry which is preliminary data.</text>
</comment>
<name>A0A644TPU1_9ZZZZ</name>
<feature type="transmembrane region" description="Helical" evidence="1">
    <location>
        <begin position="52"/>
        <end position="73"/>
    </location>
</feature>
<keyword evidence="1" id="KW-1133">Transmembrane helix</keyword>
<feature type="transmembrane region" description="Helical" evidence="1">
    <location>
        <begin position="20"/>
        <end position="46"/>
    </location>
</feature>
<gene>
    <name evidence="2" type="ORF">SDC9_14003</name>
</gene>
<dbReference type="EMBL" id="VSSQ01000041">
    <property type="protein sequence ID" value="MPL68282.1"/>
    <property type="molecule type" value="Genomic_DNA"/>
</dbReference>
<accession>A0A644TPU1</accession>
<evidence type="ECO:0008006" key="3">
    <source>
        <dbReference type="Google" id="ProtNLM"/>
    </source>
</evidence>
<proteinExistence type="predicted"/>
<keyword evidence="1" id="KW-0472">Membrane</keyword>
<feature type="transmembrane region" description="Helical" evidence="1">
    <location>
        <begin position="80"/>
        <end position="99"/>
    </location>
</feature>